<keyword evidence="8 9" id="KW-0472">Membrane</keyword>
<proteinExistence type="inferred from homology"/>
<dbReference type="CDD" id="cd06261">
    <property type="entry name" value="TM_PBP2"/>
    <property type="match status" value="1"/>
</dbReference>
<evidence type="ECO:0000259" key="10">
    <source>
        <dbReference type="PROSITE" id="PS50928"/>
    </source>
</evidence>
<dbReference type="NCBIfam" id="TIGR01726">
    <property type="entry name" value="HEQRo_perm_3TM"/>
    <property type="match status" value="1"/>
</dbReference>
<evidence type="ECO:0000256" key="9">
    <source>
        <dbReference type="RuleBase" id="RU363032"/>
    </source>
</evidence>
<gene>
    <name evidence="11" type="ORF">OSH07_14175</name>
</gene>
<name>A0A9X3IMW7_9HYPH</name>
<dbReference type="Gene3D" id="1.10.3720.10">
    <property type="entry name" value="MetI-like"/>
    <property type="match status" value="2"/>
</dbReference>
<evidence type="ECO:0000256" key="1">
    <source>
        <dbReference type="ARBA" id="ARBA00004429"/>
    </source>
</evidence>
<dbReference type="PANTHER" id="PTHR30614:SF37">
    <property type="entry name" value="AMINO-ACID ABC TRANSPORTER PERMEASE PROTEIN YHDX-RELATED"/>
    <property type="match status" value="1"/>
</dbReference>
<dbReference type="AlphaFoldDB" id="A0A9X3IMW7"/>
<evidence type="ECO:0000256" key="7">
    <source>
        <dbReference type="ARBA" id="ARBA00022989"/>
    </source>
</evidence>
<dbReference type="GO" id="GO:0006865">
    <property type="term" value="P:amino acid transport"/>
    <property type="evidence" value="ECO:0007669"/>
    <property type="project" value="UniProtKB-KW"/>
</dbReference>
<protein>
    <submittedName>
        <fullName evidence="11">ABC transporter permease subunit</fullName>
    </submittedName>
</protein>
<evidence type="ECO:0000256" key="3">
    <source>
        <dbReference type="ARBA" id="ARBA00022448"/>
    </source>
</evidence>
<evidence type="ECO:0000256" key="8">
    <source>
        <dbReference type="ARBA" id="ARBA00023136"/>
    </source>
</evidence>
<comment type="similarity">
    <text evidence="2">Belongs to the binding-protein-dependent transport system permease family. HisMQ subfamily.</text>
</comment>
<feature type="transmembrane region" description="Helical" evidence="9">
    <location>
        <begin position="143"/>
        <end position="171"/>
    </location>
</feature>
<dbReference type="GO" id="GO:0043190">
    <property type="term" value="C:ATP-binding cassette (ABC) transporter complex"/>
    <property type="evidence" value="ECO:0007669"/>
    <property type="project" value="InterPro"/>
</dbReference>
<keyword evidence="7 9" id="KW-1133">Transmembrane helix</keyword>
<feature type="transmembrane region" description="Helical" evidence="9">
    <location>
        <begin position="226"/>
        <end position="249"/>
    </location>
</feature>
<evidence type="ECO:0000256" key="4">
    <source>
        <dbReference type="ARBA" id="ARBA00022475"/>
    </source>
</evidence>
<organism evidence="11 12">
    <name type="scientific">Kaistia nematophila</name>
    <dbReference type="NCBI Taxonomy" id="2994654"/>
    <lineage>
        <taxon>Bacteria</taxon>
        <taxon>Pseudomonadati</taxon>
        <taxon>Pseudomonadota</taxon>
        <taxon>Alphaproteobacteria</taxon>
        <taxon>Hyphomicrobiales</taxon>
        <taxon>Kaistiaceae</taxon>
        <taxon>Kaistia</taxon>
    </lineage>
</organism>
<accession>A0A9X3IMW7</accession>
<sequence length="359" mass="37914">MFVGILALLGLFGQSMATNMHRVGITPGFGFLARPTNFEIGETLIAYSSQSSFARAILVGLVNTLVVSFVGCVIATILGVALGVARMSSNPLLAGSVRAYVELIRNTPLLLQLFFWSATFHALPSARKALQPVEGVFLSNRGIYIPALRFESGLAEILAAAGILAAILLLLRGRRIGLSFRARALGSGAGLAILFLLLALSGLARAELPALKGFNIVGGLSLTPEFAALVVGLFVNSSALVAEIVRSGIQSVPQGQWEAARSLGLHPGQIFRLVILPQALRVITPLMTSNYLSLTKNSSLAVAIGYPDLVSIINTAANQTGQALETIIIMVAVYLAISFSVSIAMNRYNARQALKGLSR</sequence>
<feature type="transmembrane region" description="Helical" evidence="9">
    <location>
        <begin position="183"/>
        <end position="206"/>
    </location>
</feature>
<evidence type="ECO:0000256" key="6">
    <source>
        <dbReference type="ARBA" id="ARBA00022970"/>
    </source>
</evidence>
<dbReference type="Proteomes" id="UP001144805">
    <property type="component" value="Unassembled WGS sequence"/>
</dbReference>
<keyword evidence="4" id="KW-1003">Cell membrane</keyword>
<dbReference type="InterPro" id="IPR035906">
    <property type="entry name" value="MetI-like_sf"/>
</dbReference>
<dbReference type="PANTHER" id="PTHR30614">
    <property type="entry name" value="MEMBRANE COMPONENT OF AMINO ACID ABC TRANSPORTER"/>
    <property type="match status" value="1"/>
</dbReference>
<evidence type="ECO:0000313" key="11">
    <source>
        <dbReference type="EMBL" id="MCX5570350.1"/>
    </source>
</evidence>
<evidence type="ECO:0000256" key="5">
    <source>
        <dbReference type="ARBA" id="ARBA00022692"/>
    </source>
</evidence>
<feature type="transmembrane region" description="Helical" evidence="9">
    <location>
        <begin position="57"/>
        <end position="82"/>
    </location>
</feature>
<reference evidence="11" key="1">
    <citation type="submission" date="2022-11" db="EMBL/GenBank/DDBJ databases">
        <title>Biodiversity and phylogenetic relationships of bacteria.</title>
        <authorList>
            <person name="Machado R.A.R."/>
            <person name="Bhat A."/>
            <person name="Loulou A."/>
            <person name="Kallel S."/>
        </authorList>
    </citation>
    <scope>NUCLEOTIDE SEQUENCE</scope>
    <source>
        <strain evidence="11">K-TC2</strain>
    </source>
</reference>
<feature type="transmembrane region" description="Helical" evidence="9">
    <location>
        <begin position="327"/>
        <end position="345"/>
    </location>
</feature>
<dbReference type="InterPro" id="IPR000515">
    <property type="entry name" value="MetI-like"/>
</dbReference>
<keyword evidence="5 9" id="KW-0812">Transmembrane</keyword>
<comment type="caution">
    <text evidence="11">The sequence shown here is derived from an EMBL/GenBank/DDBJ whole genome shotgun (WGS) entry which is preliminary data.</text>
</comment>
<keyword evidence="12" id="KW-1185">Reference proteome</keyword>
<dbReference type="InterPro" id="IPR010065">
    <property type="entry name" value="AA_ABC_transptr_permease_3TM"/>
</dbReference>
<feature type="domain" description="ABC transmembrane type-1" evidence="10">
    <location>
        <begin position="61"/>
        <end position="345"/>
    </location>
</feature>
<evidence type="ECO:0000256" key="2">
    <source>
        <dbReference type="ARBA" id="ARBA00010072"/>
    </source>
</evidence>
<dbReference type="SUPFAM" id="SSF161098">
    <property type="entry name" value="MetI-like"/>
    <property type="match status" value="1"/>
</dbReference>
<keyword evidence="3 9" id="KW-0813">Transport</keyword>
<evidence type="ECO:0000313" key="12">
    <source>
        <dbReference type="Proteomes" id="UP001144805"/>
    </source>
</evidence>
<dbReference type="RefSeq" id="WP_266339312.1">
    <property type="nucleotide sequence ID" value="NZ_JAPKNK010000005.1"/>
</dbReference>
<keyword evidence="6" id="KW-0029">Amino-acid transport</keyword>
<dbReference type="GO" id="GO:0022857">
    <property type="term" value="F:transmembrane transporter activity"/>
    <property type="evidence" value="ECO:0007669"/>
    <property type="project" value="InterPro"/>
</dbReference>
<dbReference type="EMBL" id="JAPKNK010000005">
    <property type="protein sequence ID" value="MCX5570350.1"/>
    <property type="molecule type" value="Genomic_DNA"/>
</dbReference>
<dbReference type="Pfam" id="PF00528">
    <property type="entry name" value="BPD_transp_1"/>
    <property type="match status" value="1"/>
</dbReference>
<dbReference type="InterPro" id="IPR043429">
    <property type="entry name" value="ArtM/GltK/GlnP/TcyL/YhdX-like"/>
</dbReference>
<comment type="subcellular location">
    <subcellularLocation>
        <location evidence="1">Cell inner membrane</location>
        <topology evidence="1">Multi-pass membrane protein</topology>
    </subcellularLocation>
    <subcellularLocation>
        <location evidence="9">Cell membrane</location>
        <topology evidence="9">Multi-pass membrane protein</topology>
    </subcellularLocation>
</comment>
<dbReference type="PROSITE" id="PS50928">
    <property type="entry name" value="ABC_TM1"/>
    <property type="match status" value="1"/>
</dbReference>